<evidence type="ECO:0000313" key="2">
    <source>
        <dbReference type="EMBL" id="XBH17164.1"/>
    </source>
</evidence>
<keyword evidence="1" id="KW-0732">Signal</keyword>
<reference evidence="2" key="1">
    <citation type="submission" date="2023-03" db="EMBL/GenBank/DDBJ databases">
        <title>Edaphobacter sp.</title>
        <authorList>
            <person name="Huber K.J."/>
            <person name="Papendorf J."/>
            <person name="Pilke C."/>
            <person name="Bunk B."/>
            <person name="Sproeer C."/>
            <person name="Pester M."/>
        </authorList>
    </citation>
    <scope>NUCLEOTIDE SEQUENCE</scope>
    <source>
        <strain evidence="2">DSM 110680</strain>
    </source>
</reference>
<name>A0AAU7DH54_9BACT</name>
<feature type="chain" id="PRO_5043380561" evidence="1">
    <location>
        <begin position="20"/>
        <end position="646"/>
    </location>
</feature>
<sequence length="646" mass="69114">MLFRFILVICIASFGAFNAAGETPLPSAAVVVPVEAELLSHINAHTLKTGSSVYARVVVDWLGPGCTLHKGATLEAEVRSVVPHSSRVSKSEIALAFQKAQCGRSELGSLTLVLAAVAAPEDTELGSVTTDLPTTVGASSGTGRLRSFDQQVDPLLLNVHRFPAVPSLASGSVLGIRGLKLTPGTGAENNSVLWRSGHDVELNVNTRLLLVLNPYSSSRPHLTGLAKPIEAGNNPTGLVVRTQPAEPGQLVTPSWDACAPPTCSLVSSAHEAGIGAQGTGIHVDVEGFAPRLRQEIVGPVQDEAIAYLGPSQLLIAFNPHTLIPRGGAGSSAAVRVVRAALIDVSSHKITRSVDWRLSDNRQFLWALPRNRVLLHVGNELRLCGKDLKAESRFAISGDLAFVRISPDGKTFAVGITQERYAPELRAKLRNSLGEDPEEDVQVLILNERFETIATTTSTSNRLPPTLLNEGQVKLFLQSVPGGFSGKRYQLELRTWEDQRQILAKFASTCTPAVSSFDPDLLLLVTCSIANGARDYRILRPNGSFVLNGQSLLQELGHGASGESESRAFVIRIFEADEPILPGETFHPAELQSARLDIYHSQDGKRIFSVHVKDPSPSVGDYAISSGAGQLAVLTRTGIDIYAIPAK</sequence>
<protein>
    <submittedName>
        <fullName evidence="2">Uncharacterized protein</fullName>
    </submittedName>
</protein>
<accession>A0AAU7DH54</accession>
<evidence type="ECO:0000256" key="1">
    <source>
        <dbReference type="SAM" id="SignalP"/>
    </source>
</evidence>
<organism evidence="2">
    <name type="scientific">Telmatobacter sp. DSM 110680</name>
    <dbReference type="NCBI Taxonomy" id="3036704"/>
    <lineage>
        <taxon>Bacteria</taxon>
        <taxon>Pseudomonadati</taxon>
        <taxon>Acidobacteriota</taxon>
        <taxon>Terriglobia</taxon>
        <taxon>Terriglobales</taxon>
        <taxon>Acidobacteriaceae</taxon>
        <taxon>Telmatobacter</taxon>
    </lineage>
</organism>
<feature type="signal peptide" evidence="1">
    <location>
        <begin position="1"/>
        <end position="19"/>
    </location>
</feature>
<dbReference type="AlphaFoldDB" id="A0AAU7DH54"/>
<proteinExistence type="predicted"/>
<gene>
    <name evidence="2" type="ORF">P8935_21680</name>
</gene>
<dbReference type="RefSeq" id="WP_348262395.1">
    <property type="nucleotide sequence ID" value="NZ_CP121196.1"/>
</dbReference>
<dbReference type="EMBL" id="CP121196">
    <property type="protein sequence ID" value="XBH17164.1"/>
    <property type="molecule type" value="Genomic_DNA"/>
</dbReference>